<name>A0AAD5WJF0_PARTN</name>
<keyword evidence="3" id="KW-1185">Reference proteome</keyword>
<feature type="region of interest" description="Disordered" evidence="1">
    <location>
        <begin position="40"/>
        <end position="68"/>
    </location>
</feature>
<protein>
    <submittedName>
        <fullName evidence="2">Uncharacterized protein</fullName>
    </submittedName>
</protein>
<feature type="non-terminal residue" evidence="2">
    <location>
        <position position="96"/>
    </location>
</feature>
<dbReference type="AlphaFoldDB" id="A0AAD5WJF0"/>
<dbReference type="EMBL" id="JAHQIW010007186">
    <property type="protein sequence ID" value="KAJ1372799.1"/>
    <property type="molecule type" value="Genomic_DNA"/>
</dbReference>
<comment type="caution">
    <text evidence="2">The sequence shown here is derived from an EMBL/GenBank/DDBJ whole genome shotgun (WGS) entry which is preliminary data.</text>
</comment>
<evidence type="ECO:0000256" key="1">
    <source>
        <dbReference type="SAM" id="MobiDB-lite"/>
    </source>
</evidence>
<reference evidence="2" key="1">
    <citation type="submission" date="2021-06" db="EMBL/GenBank/DDBJ databases">
        <title>Parelaphostrongylus tenuis whole genome reference sequence.</title>
        <authorList>
            <person name="Garwood T.J."/>
            <person name="Larsen P.A."/>
            <person name="Fountain-Jones N.M."/>
            <person name="Garbe J.R."/>
            <person name="Macchietto M.G."/>
            <person name="Kania S.A."/>
            <person name="Gerhold R.W."/>
            <person name="Richards J.E."/>
            <person name="Wolf T.M."/>
        </authorList>
    </citation>
    <scope>NUCLEOTIDE SEQUENCE</scope>
    <source>
        <strain evidence="2">MNPRO001-30</strain>
        <tissue evidence="2">Meninges</tissue>
    </source>
</reference>
<dbReference type="Proteomes" id="UP001196413">
    <property type="component" value="Unassembled WGS sequence"/>
</dbReference>
<evidence type="ECO:0000313" key="2">
    <source>
        <dbReference type="EMBL" id="KAJ1372799.1"/>
    </source>
</evidence>
<gene>
    <name evidence="2" type="ORF">KIN20_035068</name>
</gene>
<organism evidence="2 3">
    <name type="scientific">Parelaphostrongylus tenuis</name>
    <name type="common">Meningeal worm</name>
    <dbReference type="NCBI Taxonomy" id="148309"/>
    <lineage>
        <taxon>Eukaryota</taxon>
        <taxon>Metazoa</taxon>
        <taxon>Ecdysozoa</taxon>
        <taxon>Nematoda</taxon>
        <taxon>Chromadorea</taxon>
        <taxon>Rhabditida</taxon>
        <taxon>Rhabditina</taxon>
        <taxon>Rhabditomorpha</taxon>
        <taxon>Strongyloidea</taxon>
        <taxon>Metastrongylidae</taxon>
        <taxon>Parelaphostrongylus</taxon>
    </lineage>
</organism>
<accession>A0AAD5WJF0</accession>
<proteinExistence type="predicted"/>
<sequence length="96" mass="10439">FRTSCSPDVLLKVDRKAYRILGPDWAYSLGFAASQRNKQRQALLSAPRPPQSGSAKLTSLQAHPASGQRKAVCCQIDKEEVDPTKLGAARSLTIQS</sequence>
<evidence type="ECO:0000313" key="3">
    <source>
        <dbReference type="Proteomes" id="UP001196413"/>
    </source>
</evidence>
<feature type="compositionally biased region" description="Polar residues" evidence="1">
    <location>
        <begin position="51"/>
        <end position="61"/>
    </location>
</feature>